<evidence type="ECO:0000313" key="6">
    <source>
        <dbReference type="EMBL" id="MFJ1267703.1"/>
    </source>
</evidence>
<evidence type="ECO:0000256" key="2">
    <source>
        <dbReference type="ARBA" id="ARBA00022729"/>
    </source>
</evidence>
<dbReference type="InterPro" id="IPR002890">
    <property type="entry name" value="MG2"/>
</dbReference>
<dbReference type="Proteomes" id="UP001615550">
    <property type="component" value="Unassembled WGS sequence"/>
</dbReference>
<reference evidence="6 7" key="1">
    <citation type="submission" date="2024-08" db="EMBL/GenBank/DDBJ databases">
        <title>Draft Genome Sequence of Legionella lytica strain DSB2004, Isolated From a Fire Sprinkler System.</title>
        <authorList>
            <person name="Everhart A.D."/>
            <person name="Kidane D.T."/>
            <person name="Farone A.L."/>
            <person name="Farone M.B."/>
        </authorList>
    </citation>
    <scope>NUCLEOTIDE SEQUENCE [LARGE SCALE GENOMIC DNA]</scope>
    <source>
        <strain evidence="6 7">DSB2004</strain>
    </source>
</reference>
<dbReference type="SMART" id="SM01359">
    <property type="entry name" value="A2M_N_2"/>
    <property type="match status" value="1"/>
</dbReference>
<keyword evidence="7" id="KW-1185">Reference proteome</keyword>
<dbReference type="CDD" id="cd02891">
    <property type="entry name" value="A2M_like"/>
    <property type="match status" value="1"/>
</dbReference>
<dbReference type="Gene3D" id="2.60.40.3710">
    <property type="match status" value="1"/>
</dbReference>
<dbReference type="RefSeq" id="WP_400186462.1">
    <property type="nucleotide sequence ID" value="NZ_JBGORX010000001.1"/>
</dbReference>
<dbReference type="InterPro" id="IPR021868">
    <property type="entry name" value="Alpha_2_Macroglob_MG3"/>
</dbReference>
<dbReference type="PANTHER" id="PTHR40094:SF1">
    <property type="entry name" value="UBIQUITIN DOMAIN-CONTAINING PROTEIN"/>
    <property type="match status" value="1"/>
</dbReference>
<keyword evidence="3" id="KW-1133">Transmembrane helix</keyword>
<dbReference type="Pfam" id="PF17973">
    <property type="entry name" value="bMG10"/>
    <property type="match status" value="1"/>
</dbReference>
<dbReference type="Pfam" id="PF17972">
    <property type="entry name" value="bMG5"/>
    <property type="match status" value="1"/>
</dbReference>
<dbReference type="InterPro" id="IPR041246">
    <property type="entry name" value="Bact_MG10"/>
</dbReference>
<dbReference type="InterPro" id="IPR051802">
    <property type="entry name" value="YfhM-like"/>
</dbReference>
<dbReference type="Gene3D" id="1.50.10.20">
    <property type="match status" value="1"/>
</dbReference>
<dbReference type="InterPro" id="IPR041203">
    <property type="entry name" value="Bact_A2M_MG5"/>
</dbReference>
<dbReference type="InterPro" id="IPR011625">
    <property type="entry name" value="A2M_N_BRD"/>
</dbReference>
<keyword evidence="2" id="KW-0732">Signal</keyword>
<proteinExistence type="inferred from homology"/>
<comment type="caution">
    <text evidence="6">The sequence shown here is derived from an EMBL/GenBank/DDBJ whole genome shotgun (WGS) entry which is preliminary data.</text>
</comment>
<dbReference type="Pfam" id="PF07703">
    <property type="entry name" value="A2M_BRD"/>
    <property type="match status" value="1"/>
</dbReference>
<evidence type="ECO:0000313" key="7">
    <source>
        <dbReference type="Proteomes" id="UP001615550"/>
    </source>
</evidence>
<keyword evidence="3" id="KW-0812">Transmembrane</keyword>
<dbReference type="Gene3D" id="2.60.40.10">
    <property type="entry name" value="Immunoglobulins"/>
    <property type="match status" value="1"/>
</dbReference>
<sequence>MSKKIVNAFSAVFGKLNWNSPPWLSYLRNKSKTSPKKFWGGSVLALLVLCAAGYTAHWYKNRPQPIYTIAEITPPAITPNEETLVPGNLVIDFGIKNKNGFINKSVAPLSLVGQTITKGIDLSPTIPGTWNWTTDSQLTFAPTEDWPAGQKYTIKFAPDFFAATANMESHTYSFSTQPFVAKIAEFKLYQDPVHVEVRKAVATIEFNFPVNPESLEKNTALAFQTQEQGKAGSTTESLPFSYTYDQHKRIAYLNSDTINIKDVARFLRLALNKDVSSLTKSATLNKALSDKILIPDANGFLKVSSASASIIRNEKDRPEQILTVETTLGINESDFNKSVHFYLLPKDRPATAAEPAKENYEWQNPGEVTQEILALATPLTKEALPTEQNYSTLHSFKFTAKTPSYIYVKIDKGMKGFGNFSLSNGYASVIPVPVLPREISFLHKGSLLALGGEKKLSVLVRGVSAVKFDFARVLPDNVNQLITQTQGDFNNPYFINPSFNQQNISKISSDIQQFDTSDLAKQQYTALDFSKYLATEANTSGPQGLFLLQATEWDTTRNTPLDVKASRLILITDLALLVKDNNNGSHDVFVNSITQGGPVANAIVTVLGKNGLPILSRVTDAQGRANFPTLKDFIEDREPTVYLAQLNNDVSFIPFNNTNRQLNFSKFDVGGLYTYYSQDMQSLTAFLFSDRGIYRPGDTAHIGMIVKQTFAQSQPAGLPLQVTIVDPRGTTVKDEKITLNDLGYMDLNFTTSANAPTGQYTVNLFLVKDNHPQNLLGSTSLKVSEFLPDRMRINTSLSPTPASGWISPEHLKGEVSLWNLYGAPAANRTISGKILLVPQKVQFSKYPDYVFADPLIDPKKPAKVFTEALANTKTNDKGEAEFDLNLGRFEQATYQLTFFAEGFEADGGRSVTSQIQTLVSPLPYFVGYKADGDLSFIKQNSTRSVNYIAVNPELNNVDVSDLKIQLVSLHPITTLVKKPDGTYQYQSIIQSSIVSTTPFTIGKQGTNYTLATQTIGDYSLSVLGKNDAVLSQLKFSIVGASQQPLAKNAELSIKLNKAEYHANEDIEIQITAPYTGSGLITIERDKVYAAQWFKTDTTNSVQTIHIPADFQGNGYINVAFIRDWNSPELFISPLSYSIAPFAVNHDNHNVKIDLKTATISRPGEPLTIEYRTDKPGKIIVFAVDQGILQVARYSTPDPLAFFFQKQALEVLTEQTVDQIIPQFIQSRELSAIGGDNGEENMASRLNPFKRKTDLPVVFWSGLQDTDNTPRQLVYQVPDYFNGSIKVMAVAVSADSVGSKDTSAEIRGDFIINPNVPTFVAPGDEFEISSSIANNIKGSGEHASVNVDLTTSPEVEVIGASSQTLDIAEGKEQTVHFKLKAKSLLGSATVGFKATAADKSGSMSATLSVRPATPLMTYIDSGKSKDVQKTLDIMQTFYPEYRNVNATLSTSPLILVFGLQRYLDNYPYGCTEQLTSKVMPLLAMNNQTGFTSETKEIISKINATVQMLSQRQMSSGGFSYWPGLGDNQGNDFASVYAMHFLTEARAQGFTVPNDLFFNGINYLKTLASQNIEDLNTARIQAYAIYILTRNEIVTTNYITNLQLYLEQNYTKQWHNDITAVYLAGAYQLLQSHEEANKLIGQYKPQLDLSSDTDFYDSNIADAQYLYIVAKHFPNLLPQVSDAVLMRLIQAINNNEINTVLSGYVSLALGAYPQNTAINTSSSLSMTRILANSEQVPVPVNNTNYQKASLGTDTKQIRFENPDKELFFYQLIQSGFNTVLPKEPEKSGLEIFREYRDAQGHAITSTTLGSEIEVHIQVRTLEVDYLTNIVIEDLLPGGFEVVRDSVKLNNMDYFDVREDRVNFFGGLSSTATELVYKIKAVNMGTYTVPPVFAEAMYDPNTFARGAASTITVTAGK</sequence>
<dbReference type="Gene3D" id="2.60.40.1930">
    <property type="match status" value="1"/>
</dbReference>
<evidence type="ECO:0000256" key="1">
    <source>
        <dbReference type="ARBA" id="ARBA00010556"/>
    </source>
</evidence>
<keyword evidence="3" id="KW-0472">Membrane</keyword>
<dbReference type="Pfam" id="PF01835">
    <property type="entry name" value="MG2"/>
    <property type="match status" value="1"/>
</dbReference>
<evidence type="ECO:0000259" key="5">
    <source>
        <dbReference type="SMART" id="SM01360"/>
    </source>
</evidence>
<gene>
    <name evidence="6" type="ORF">ACD661_03910</name>
</gene>
<dbReference type="PANTHER" id="PTHR40094">
    <property type="entry name" value="ALPHA-2-MACROGLOBULIN HOMOLOG"/>
    <property type="match status" value="1"/>
</dbReference>
<protein>
    <submittedName>
        <fullName evidence="6">Alpha-2-macroglobulin</fullName>
    </submittedName>
</protein>
<accession>A0ABW8D4U3</accession>
<dbReference type="SUPFAM" id="SSF48239">
    <property type="entry name" value="Terpenoid cyclases/Protein prenyltransferases"/>
    <property type="match status" value="1"/>
</dbReference>
<evidence type="ECO:0000259" key="4">
    <source>
        <dbReference type="SMART" id="SM01359"/>
    </source>
</evidence>
<evidence type="ECO:0000256" key="3">
    <source>
        <dbReference type="SAM" id="Phobius"/>
    </source>
</evidence>
<feature type="domain" description="Alpha-2-macroglobulin" evidence="5">
    <location>
        <begin position="1256"/>
        <end position="1346"/>
    </location>
</feature>
<feature type="domain" description="Alpha-2-macroglobulin bait region" evidence="4">
    <location>
        <begin position="1051"/>
        <end position="1190"/>
    </location>
</feature>
<dbReference type="Pfam" id="PF11974">
    <property type="entry name" value="bMG3"/>
    <property type="match status" value="1"/>
</dbReference>
<dbReference type="SMART" id="SM01360">
    <property type="entry name" value="A2M"/>
    <property type="match status" value="1"/>
</dbReference>
<dbReference type="Pfam" id="PF00207">
    <property type="entry name" value="A2M"/>
    <property type="match status" value="1"/>
</dbReference>
<dbReference type="EMBL" id="JBGORX010000001">
    <property type="protein sequence ID" value="MFJ1267703.1"/>
    <property type="molecule type" value="Genomic_DNA"/>
</dbReference>
<comment type="similarity">
    <text evidence="1">Belongs to the protease inhibitor I39 (alpha-2-macroglobulin) family. Bacterial alpha-2-macroglobulin subfamily.</text>
</comment>
<feature type="transmembrane region" description="Helical" evidence="3">
    <location>
        <begin position="38"/>
        <end position="59"/>
    </location>
</feature>
<name>A0ABW8D4U3_9GAMM</name>
<dbReference type="InterPro" id="IPR008930">
    <property type="entry name" value="Terpenoid_cyclase/PrenylTrfase"/>
</dbReference>
<organism evidence="6 7">
    <name type="scientific">Legionella lytica</name>
    <dbReference type="NCBI Taxonomy" id="96232"/>
    <lineage>
        <taxon>Bacteria</taxon>
        <taxon>Pseudomonadati</taxon>
        <taxon>Pseudomonadota</taxon>
        <taxon>Gammaproteobacteria</taxon>
        <taxon>Legionellales</taxon>
        <taxon>Legionellaceae</taxon>
        <taxon>Legionella</taxon>
    </lineage>
</organism>
<dbReference type="InterPro" id="IPR013783">
    <property type="entry name" value="Ig-like_fold"/>
</dbReference>
<dbReference type="InterPro" id="IPR001599">
    <property type="entry name" value="Macroglobln_a2"/>
</dbReference>